<proteinExistence type="predicted"/>
<evidence type="ECO:0000313" key="2">
    <source>
        <dbReference type="EMBL" id="EMF10476.1"/>
    </source>
</evidence>
<feature type="region of interest" description="Disordered" evidence="1">
    <location>
        <begin position="1"/>
        <end position="70"/>
    </location>
</feature>
<name>N1QDZ8_SPHMS</name>
<dbReference type="EMBL" id="KB456267">
    <property type="protein sequence ID" value="EMF10476.1"/>
    <property type="molecule type" value="Genomic_DNA"/>
</dbReference>
<keyword evidence="3" id="KW-1185">Reference proteome</keyword>
<sequence>MDFPDSSTAADGNANGRYPGQPYCQSDQDNDNPTAAAAAAATAGIVSNGDNGSTATATATDTDADLPGQPKDRITIILRYGRGFSQTYKLKPTTDVRKPILSDHLTRFGS</sequence>
<dbReference type="RefSeq" id="XP_016758597.1">
    <property type="nucleotide sequence ID" value="XM_016901473.1"/>
</dbReference>
<feature type="compositionally biased region" description="Polar residues" evidence="1">
    <location>
        <begin position="1"/>
        <end position="10"/>
    </location>
</feature>
<gene>
    <name evidence="2" type="ORF">SEPMUDRAFT_119027</name>
</gene>
<dbReference type="Proteomes" id="UP000016931">
    <property type="component" value="Unassembled WGS sequence"/>
</dbReference>
<feature type="compositionally biased region" description="Polar residues" evidence="1">
    <location>
        <begin position="23"/>
        <end position="33"/>
    </location>
</feature>
<dbReference type="HOGENOM" id="CLU_2172666_0_0_1"/>
<feature type="compositionally biased region" description="Low complexity" evidence="1">
    <location>
        <begin position="34"/>
        <end position="43"/>
    </location>
</feature>
<dbReference type="GeneID" id="27898610"/>
<dbReference type="AlphaFoldDB" id="N1QDZ8"/>
<evidence type="ECO:0000313" key="3">
    <source>
        <dbReference type="Proteomes" id="UP000016931"/>
    </source>
</evidence>
<reference evidence="2 3" key="1">
    <citation type="journal article" date="2012" name="PLoS Pathog.">
        <title>Diverse lifestyles and strategies of plant pathogenesis encoded in the genomes of eighteen Dothideomycetes fungi.</title>
        <authorList>
            <person name="Ohm R.A."/>
            <person name="Feau N."/>
            <person name="Henrissat B."/>
            <person name="Schoch C.L."/>
            <person name="Horwitz B.A."/>
            <person name="Barry K.W."/>
            <person name="Condon B.J."/>
            <person name="Copeland A.C."/>
            <person name="Dhillon B."/>
            <person name="Glaser F."/>
            <person name="Hesse C.N."/>
            <person name="Kosti I."/>
            <person name="LaButti K."/>
            <person name="Lindquist E.A."/>
            <person name="Lucas S."/>
            <person name="Salamov A.A."/>
            <person name="Bradshaw R.E."/>
            <person name="Ciuffetti L."/>
            <person name="Hamelin R.C."/>
            <person name="Kema G.H.J."/>
            <person name="Lawrence C."/>
            <person name="Scott J.A."/>
            <person name="Spatafora J.W."/>
            <person name="Turgeon B.G."/>
            <person name="de Wit P.J.G.M."/>
            <person name="Zhong S."/>
            <person name="Goodwin S.B."/>
            <person name="Grigoriev I.V."/>
        </authorList>
    </citation>
    <scope>NUCLEOTIDE SEQUENCE [LARGE SCALE GENOMIC DNA]</scope>
    <source>
        <strain evidence="2 3">SO2202</strain>
    </source>
</reference>
<accession>N1QDZ8</accession>
<evidence type="ECO:0000256" key="1">
    <source>
        <dbReference type="SAM" id="MobiDB-lite"/>
    </source>
</evidence>
<organism evidence="2 3">
    <name type="scientific">Sphaerulina musiva (strain SO2202)</name>
    <name type="common">Poplar stem canker fungus</name>
    <name type="synonym">Septoria musiva</name>
    <dbReference type="NCBI Taxonomy" id="692275"/>
    <lineage>
        <taxon>Eukaryota</taxon>
        <taxon>Fungi</taxon>
        <taxon>Dikarya</taxon>
        <taxon>Ascomycota</taxon>
        <taxon>Pezizomycotina</taxon>
        <taxon>Dothideomycetes</taxon>
        <taxon>Dothideomycetidae</taxon>
        <taxon>Mycosphaerellales</taxon>
        <taxon>Mycosphaerellaceae</taxon>
        <taxon>Sphaerulina</taxon>
    </lineage>
</organism>
<protein>
    <submittedName>
        <fullName evidence="2">Uncharacterized protein</fullName>
    </submittedName>
</protein>